<evidence type="ECO:0000256" key="2">
    <source>
        <dbReference type="ARBA" id="ARBA00023125"/>
    </source>
</evidence>
<reference evidence="7" key="1">
    <citation type="journal article" date="2019" name="Int. J. Syst. Evol. Microbiol.">
        <title>The Global Catalogue of Microorganisms (GCM) 10K type strain sequencing project: providing services to taxonomists for standard genome sequencing and annotation.</title>
        <authorList>
            <consortium name="The Broad Institute Genomics Platform"/>
            <consortium name="The Broad Institute Genome Sequencing Center for Infectious Disease"/>
            <person name="Wu L."/>
            <person name="Ma J."/>
        </authorList>
    </citation>
    <scope>NUCLEOTIDE SEQUENCE [LARGE SCALE GENOMIC DNA]</scope>
    <source>
        <strain evidence="7">CGMCC 4.7177</strain>
    </source>
</reference>
<accession>A0ABV9B1R4</accession>
<evidence type="ECO:0000259" key="5">
    <source>
        <dbReference type="PROSITE" id="PS50956"/>
    </source>
</evidence>
<dbReference type="Gene3D" id="1.10.10.10">
    <property type="entry name" value="Winged helix-like DNA-binding domain superfamily/Winged helix DNA-binding domain"/>
    <property type="match status" value="2"/>
</dbReference>
<dbReference type="PRINTS" id="PR00033">
    <property type="entry name" value="HTHASNC"/>
</dbReference>
<proteinExistence type="predicted"/>
<dbReference type="Pfam" id="PF13404">
    <property type="entry name" value="HTH_AsnC-type"/>
    <property type="match status" value="2"/>
</dbReference>
<dbReference type="EMBL" id="JBHSFK010000030">
    <property type="protein sequence ID" value="MFC4504963.1"/>
    <property type="molecule type" value="Genomic_DNA"/>
</dbReference>
<dbReference type="InterPro" id="IPR000485">
    <property type="entry name" value="AsnC-type_HTH_dom"/>
</dbReference>
<dbReference type="SMART" id="SM00344">
    <property type="entry name" value="HTH_ASNC"/>
    <property type="match status" value="2"/>
</dbReference>
<evidence type="ECO:0000256" key="4">
    <source>
        <dbReference type="SAM" id="MobiDB-lite"/>
    </source>
</evidence>
<feature type="region of interest" description="Disordered" evidence="4">
    <location>
        <begin position="299"/>
        <end position="321"/>
    </location>
</feature>
<dbReference type="Pfam" id="PF01037">
    <property type="entry name" value="AsnC_trans_reg"/>
    <property type="match status" value="1"/>
</dbReference>
<evidence type="ECO:0000256" key="3">
    <source>
        <dbReference type="ARBA" id="ARBA00023163"/>
    </source>
</evidence>
<dbReference type="InterPro" id="IPR019887">
    <property type="entry name" value="Tscrpt_reg_AsnC/Lrp_C"/>
</dbReference>
<dbReference type="InterPro" id="IPR036390">
    <property type="entry name" value="WH_DNA-bd_sf"/>
</dbReference>
<dbReference type="Gene3D" id="3.30.70.920">
    <property type="match status" value="1"/>
</dbReference>
<keyword evidence="3" id="KW-0804">Transcription</keyword>
<evidence type="ECO:0000256" key="1">
    <source>
        <dbReference type="ARBA" id="ARBA00023015"/>
    </source>
</evidence>
<dbReference type="InterPro" id="IPR011008">
    <property type="entry name" value="Dimeric_a/b-barrel"/>
</dbReference>
<evidence type="ECO:0000313" key="7">
    <source>
        <dbReference type="Proteomes" id="UP001595839"/>
    </source>
</evidence>
<dbReference type="SUPFAM" id="SSF54909">
    <property type="entry name" value="Dimeric alpha+beta barrel"/>
    <property type="match status" value="1"/>
</dbReference>
<dbReference type="Proteomes" id="UP001595839">
    <property type="component" value="Unassembled WGS sequence"/>
</dbReference>
<dbReference type="InterPro" id="IPR019888">
    <property type="entry name" value="Tscrpt_reg_AsnC-like"/>
</dbReference>
<keyword evidence="2" id="KW-0238">DNA-binding</keyword>
<dbReference type="PANTHER" id="PTHR30154:SF34">
    <property type="entry name" value="TRANSCRIPTIONAL REGULATOR AZLB"/>
    <property type="match status" value="1"/>
</dbReference>
<gene>
    <name evidence="6" type="ORF">ACFPIH_36625</name>
</gene>
<name>A0ABV9B1R4_9ACTN</name>
<dbReference type="PANTHER" id="PTHR30154">
    <property type="entry name" value="LEUCINE-RESPONSIVE REGULATORY PROTEIN"/>
    <property type="match status" value="1"/>
</dbReference>
<dbReference type="InterPro" id="IPR036388">
    <property type="entry name" value="WH-like_DNA-bd_sf"/>
</dbReference>
<dbReference type="PROSITE" id="PS50956">
    <property type="entry name" value="HTH_ASNC_2"/>
    <property type="match status" value="1"/>
</dbReference>
<dbReference type="SUPFAM" id="SSF46785">
    <property type="entry name" value="Winged helix' DNA-binding domain"/>
    <property type="match status" value="2"/>
</dbReference>
<feature type="domain" description="HTH asnC-type" evidence="5">
    <location>
        <begin position="2"/>
        <end position="76"/>
    </location>
</feature>
<dbReference type="RefSeq" id="WP_381182495.1">
    <property type="nucleotide sequence ID" value="NZ_JBHSFK010000030.1"/>
</dbReference>
<keyword evidence="1" id="KW-0805">Transcription regulation</keyword>
<organism evidence="6 7">
    <name type="scientific">Streptomyces vulcanius</name>
    <dbReference type="NCBI Taxonomy" id="1441876"/>
    <lineage>
        <taxon>Bacteria</taxon>
        <taxon>Bacillati</taxon>
        <taxon>Actinomycetota</taxon>
        <taxon>Actinomycetes</taxon>
        <taxon>Kitasatosporales</taxon>
        <taxon>Streptomycetaceae</taxon>
        <taxon>Streptomyces</taxon>
    </lineage>
</organism>
<protein>
    <submittedName>
        <fullName evidence="6">Lrp/AsnC family transcriptional regulator</fullName>
    </submittedName>
</protein>
<comment type="caution">
    <text evidence="6">The sequence shown here is derived from an EMBL/GenBank/DDBJ whole genome shotgun (WGS) entry which is preliminary data.</text>
</comment>
<keyword evidence="7" id="KW-1185">Reference proteome</keyword>
<evidence type="ECO:0000313" key="6">
    <source>
        <dbReference type="EMBL" id="MFC4504963.1"/>
    </source>
</evidence>
<sequence length="321" mass="34641">MLDAVDDLIVAALRNDGRATVRSISKLVGLPETTTRARVNSLLESGRVSVIAVLHPSVDPSEITLYIRVRLASGWASQIADSILGHSYWLAEIVGEPEVIATFDVASLSHAARLTDEIAQLPFVSMVTTDPVLGIYTGAGTPEEAGGEAGLWPARDETRLDAQDRQLIRSLQVDGRATYTALARSAGLSLSQARRRVLELIDSGAIRIWTTVQTADHELARAVVDLTVNPKTVMATVERLVRRPGVVSVSRMCGPSALAVDVAARDTSELGQLVGDISAHPDLISVRVHRIRLLRRQLQQRLRSTPDPSSEGESARSEALD</sequence>